<dbReference type="Proteomes" id="UP000015462">
    <property type="component" value="Unassembled WGS sequence"/>
</dbReference>
<dbReference type="InterPro" id="IPR041698">
    <property type="entry name" value="Methyltransf_25"/>
</dbReference>
<protein>
    <submittedName>
        <fullName evidence="2">Methyltransferase domain-containing protein</fullName>
    </submittedName>
</protein>
<accession>A0AB33Z2S8</accession>
<dbReference type="GO" id="GO:0008168">
    <property type="term" value="F:methyltransferase activity"/>
    <property type="evidence" value="ECO:0007669"/>
    <property type="project" value="UniProtKB-KW"/>
</dbReference>
<name>A0AB33Z2S8_9GAMM</name>
<sequence length="240" mass="26785">MINKNEDPIGSALINFYQTQDDTPIFVDMDIAEQDTLAPSYFFRSYEQCPALEQAALQLAYGKVLDVGAGAGSHSLYLQNQGLDVTALDISPHSVALMKKRGLSTVKLCNFYDLPEEPFDTLLLLMNGIGLVETLEGFDAFFSKAKSLLAPNGQILLDSSDLIYLYEQDDGSYLIDLNDKYHGEVEFNLSYKDITGKPFNWLYVAEELLQDAADRNGFSCEIVQQGPHYDYLAKLTFIDG</sequence>
<dbReference type="GO" id="GO:0032259">
    <property type="term" value="P:methylation"/>
    <property type="evidence" value="ECO:0007669"/>
    <property type="project" value="UniProtKB-KW"/>
</dbReference>
<evidence type="ECO:0000313" key="3">
    <source>
        <dbReference type="Proteomes" id="UP000015462"/>
    </source>
</evidence>
<proteinExistence type="predicted"/>
<organism evidence="2 3">
    <name type="scientific">Cycloclasticus pugetii</name>
    <dbReference type="NCBI Taxonomy" id="34068"/>
    <lineage>
        <taxon>Bacteria</taxon>
        <taxon>Pseudomonadati</taxon>
        <taxon>Pseudomonadota</taxon>
        <taxon>Gammaproteobacteria</taxon>
        <taxon>Thiotrichales</taxon>
        <taxon>Piscirickettsiaceae</taxon>
        <taxon>Cycloclasticus</taxon>
    </lineage>
</organism>
<dbReference type="AlphaFoldDB" id="A0AB33Z2S8"/>
<keyword evidence="2" id="KW-0808">Transferase</keyword>
<evidence type="ECO:0000259" key="1">
    <source>
        <dbReference type="Pfam" id="PF13649"/>
    </source>
</evidence>
<dbReference type="EMBL" id="ASHL01000002">
    <property type="protein sequence ID" value="EPD13547.1"/>
    <property type="molecule type" value="Genomic_DNA"/>
</dbReference>
<keyword evidence="2" id="KW-0489">Methyltransferase</keyword>
<dbReference type="Pfam" id="PF13649">
    <property type="entry name" value="Methyltransf_25"/>
    <property type="match status" value="1"/>
</dbReference>
<feature type="domain" description="Methyltransferase" evidence="1">
    <location>
        <begin position="64"/>
        <end position="153"/>
    </location>
</feature>
<dbReference type="SUPFAM" id="SSF53335">
    <property type="entry name" value="S-adenosyl-L-methionine-dependent methyltransferases"/>
    <property type="match status" value="1"/>
</dbReference>
<keyword evidence="3" id="KW-1185">Reference proteome</keyword>
<dbReference type="InterPro" id="IPR029063">
    <property type="entry name" value="SAM-dependent_MTases_sf"/>
</dbReference>
<reference evidence="2 3" key="1">
    <citation type="journal article" date="2013" name="Genome Announc.">
        <title>Genome Sequence of the Pyrene- and Fluoranthene-Degrading Bacterium Cycloclasticus sp. Strain PY97M.</title>
        <authorList>
            <person name="Cui Z."/>
            <person name="Xu G."/>
            <person name="Li Q."/>
            <person name="Gao W."/>
            <person name="Zheng L."/>
        </authorList>
    </citation>
    <scope>NUCLEOTIDE SEQUENCE [LARGE SCALE GENOMIC DNA]</scope>
    <source>
        <strain evidence="2 3">PY97M</strain>
    </source>
</reference>
<comment type="caution">
    <text evidence="2">The sequence shown here is derived from an EMBL/GenBank/DDBJ whole genome shotgun (WGS) entry which is preliminary data.</text>
</comment>
<dbReference type="CDD" id="cd02440">
    <property type="entry name" value="AdoMet_MTases"/>
    <property type="match status" value="1"/>
</dbReference>
<gene>
    <name evidence="2" type="ORF">L196_03401</name>
</gene>
<dbReference type="Gene3D" id="3.40.50.150">
    <property type="entry name" value="Vaccinia Virus protein VP39"/>
    <property type="match status" value="1"/>
</dbReference>
<evidence type="ECO:0000313" key="2">
    <source>
        <dbReference type="EMBL" id="EPD13547.1"/>
    </source>
</evidence>